<evidence type="ECO:0000313" key="1">
    <source>
        <dbReference type="Proteomes" id="UP000095283"/>
    </source>
</evidence>
<proteinExistence type="predicted"/>
<dbReference type="WBParaSite" id="Hba_01927">
    <property type="protein sequence ID" value="Hba_01927"/>
    <property type="gene ID" value="Hba_01927"/>
</dbReference>
<keyword evidence="1" id="KW-1185">Reference proteome</keyword>
<sequence length="78" mass="9049">MCLLIGLFKNHIYIYILSFKPKTFVSPDLSRSFEGIPKIERKIFSVKCRGARDNNRHQPLDLCHIAGFIWSIIFSTCC</sequence>
<dbReference type="AlphaFoldDB" id="A0A1I7WB79"/>
<evidence type="ECO:0000313" key="2">
    <source>
        <dbReference type="WBParaSite" id="Hba_01927"/>
    </source>
</evidence>
<protein>
    <submittedName>
        <fullName evidence="2">Ovule protein</fullName>
    </submittedName>
</protein>
<dbReference type="Proteomes" id="UP000095283">
    <property type="component" value="Unplaced"/>
</dbReference>
<name>A0A1I7WB79_HETBA</name>
<reference evidence="2" key="1">
    <citation type="submission" date="2016-11" db="UniProtKB">
        <authorList>
            <consortium name="WormBaseParasite"/>
        </authorList>
    </citation>
    <scope>IDENTIFICATION</scope>
</reference>
<accession>A0A1I7WB79</accession>
<organism evidence="1 2">
    <name type="scientific">Heterorhabditis bacteriophora</name>
    <name type="common">Entomopathogenic nematode worm</name>
    <dbReference type="NCBI Taxonomy" id="37862"/>
    <lineage>
        <taxon>Eukaryota</taxon>
        <taxon>Metazoa</taxon>
        <taxon>Ecdysozoa</taxon>
        <taxon>Nematoda</taxon>
        <taxon>Chromadorea</taxon>
        <taxon>Rhabditida</taxon>
        <taxon>Rhabditina</taxon>
        <taxon>Rhabditomorpha</taxon>
        <taxon>Strongyloidea</taxon>
        <taxon>Heterorhabditidae</taxon>
        <taxon>Heterorhabditis</taxon>
    </lineage>
</organism>